<name>A0A7K0BYE5_9ACTN</name>
<accession>A0A7K0BYE5</accession>
<protein>
    <submittedName>
        <fullName evidence="1">Uncharacterized protein</fullName>
    </submittedName>
</protein>
<evidence type="ECO:0000313" key="2">
    <source>
        <dbReference type="Proteomes" id="UP000487268"/>
    </source>
</evidence>
<sequence length="80" mass="8593">MQPVSADIAGREGVTLYRDQGGYLRGEVFVGPAGYAYLGFRFRALRDHAEPGLEPVRRGQIIGWGGVLKAGYVAGPGKKD</sequence>
<gene>
    <name evidence="1" type="ORF">ACRB68_37310</name>
</gene>
<dbReference type="Proteomes" id="UP000487268">
    <property type="component" value="Unassembled WGS sequence"/>
</dbReference>
<evidence type="ECO:0000313" key="1">
    <source>
        <dbReference type="EMBL" id="MQY05654.1"/>
    </source>
</evidence>
<keyword evidence="2" id="KW-1185">Reference proteome</keyword>
<dbReference type="AlphaFoldDB" id="A0A7K0BYE5"/>
<reference evidence="1 2" key="1">
    <citation type="submission" date="2019-10" db="EMBL/GenBank/DDBJ databases">
        <title>Actinomadura rubteroloni sp. nov. and Actinomadura macrotermitis sp. nov., isolated from the gut of fungus growing-termite Macrotermes natalensis.</title>
        <authorList>
            <person name="Benndorf R."/>
            <person name="Martin K."/>
            <person name="Kuefner M."/>
            <person name="De Beer W."/>
            <person name="Kaster A.-K."/>
            <person name="Vollmers J."/>
            <person name="Poulsen M."/>
            <person name="Beemelmanns C."/>
        </authorList>
    </citation>
    <scope>NUCLEOTIDE SEQUENCE [LARGE SCALE GENOMIC DNA]</scope>
    <source>
        <strain evidence="1 2">RB68</strain>
    </source>
</reference>
<comment type="caution">
    <text evidence="1">The sequence shown here is derived from an EMBL/GenBank/DDBJ whole genome shotgun (WGS) entry which is preliminary data.</text>
</comment>
<dbReference type="EMBL" id="WEGH01000002">
    <property type="protein sequence ID" value="MQY05654.1"/>
    <property type="molecule type" value="Genomic_DNA"/>
</dbReference>
<proteinExistence type="predicted"/>
<organism evidence="1 2">
    <name type="scientific">Actinomadura macrotermitis</name>
    <dbReference type="NCBI Taxonomy" id="2585200"/>
    <lineage>
        <taxon>Bacteria</taxon>
        <taxon>Bacillati</taxon>
        <taxon>Actinomycetota</taxon>
        <taxon>Actinomycetes</taxon>
        <taxon>Streptosporangiales</taxon>
        <taxon>Thermomonosporaceae</taxon>
        <taxon>Actinomadura</taxon>
    </lineage>
</organism>